<dbReference type="Pfam" id="PF13384">
    <property type="entry name" value="HTH_23"/>
    <property type="match status" value="1"/>
</dbReference>
<dbReference type="SUPFAM" id="SSF46894">
    <property type="entry name" value="C-terminal effector domain of the bipartite response regulators"/>
    <property type="match status" value="1"/>
</dbReference>
<dbReference type="GO" id="GO:0003677">
    <property type="term" value="F:DNA binding"/>
    <property type="evidence" value="ECO:0007669"/>
    <property type="project" value="InterPro"/>
</dbReference>
<dbReference type="GO" id="GO:0006355">
    <property type="term" value="P:regulation of DNA-templated transcription"/>
    <property type="evidence" value="ECO:0007669"/>
    <property type="project" value="InterPro"/>
</dbReference>
<dbReference type="InterPro" id="IPR036388">
    <property type="entry name" value="WH-like_DNA-bd_sf"/>
</dbReference>
<name>A0A8S5SH96_9CAUD</name>
<reference evidence="1" key="1">
    <citation type="journal article" date="2021" name="Proc. Natl. Acad. Sci. U.S.A.">
        <title>A Catalog of Tens of Thousands of Viruses from Human Metagenomes Reveals Hidden Associations with Chronic Diseases.</title>
        <authorList>
            <person name="Tisza M.J."/>
            <person name="Buck C.B."/>
        </authorList>
    </citation>
    <scope>NUCLEOTIDE SEQUENCE</scope>
    <source>
        <strain evidence="1">CtxvK3</strain>
    </source>
</reference>
<sequence length="88" mass="10444">MTTQVPWNEIILEEFINLALLTKDEEMILRTRIYGWTVREQADRLDMSVSSVNRIIKRIKNKYDDVEKYSAILPPRKTSKKETNLDDD</sequence>
<proteinExistence type="predicted"/>
<protein>
    <submittedName>
        <fullName evidence="1">Response regulator protein</fullName>
    </submittedName>
</protein>
<evidence type="ECO:0000313" key="1">
    <source>
        <dbReference type="EMBL" id="DAF49994.1"/>
    </source>
</evidence>
<dbReference type="InterPro" id="IPR016032">
    <property type="entry name" value="Sig_transdc_resp-reg_C-effctor"/>
</dbReference>
<dbReference type="Gene3D" id="1.10.10.10">
    <property type="entry name" value="Winged helix-like DNA-binding domain superfamily/Winged helix DNA-binding domain"/>
    <property type="match status" value="1"/>
</dbReference>
<dbReference type="EMBL" id="BK032591">
    <property type="protein sequence ID" value="DAF49994.1"/>
    <property type="molecule type" value="Genomic_DNA"/>
</dbReference>
<accession>A0A8S5SH96</accession>
<organism evidence="1">
    <name type="scientific">Siphoviridae sp. ctxvK3</name>
    <dbReference type="NCBI Taxonomy" id="2827975"/>
    <lineage>
        <taxon>Viruses</taxon>
        <taxon>Duplodnaviria</taxon>
        <taxon>Heunggongvirae</taxon>
        <taxon>Uroviricota</taxon>
        <taxon>Caudoviricetes</taxon>
    </lineage>
</organism>